<reference evidence="2" key="2">
    <citation type="submission" date="2025-09" db="UniProtKB">
        <authorList>
            <consortium name="Ensembl"/>
        </authorList>
    </citation>
    <scope>IDENTIFICATION</scope>
</reference>
<dbReference type="GeneTree" id="ENSGT00440000039287"/>
<feature type="domain" description="SEA" evidence="1">
    <location>
        <begin position="63"/>
        <end position="174"/>
    </location>
</feature>
<evidence type="ECO:0000259" key="1">
    <source>
        <dbReference type="PROSITE" id="PS50024"/>
    </source>
</evidence>
<dbReference type="SUPFAM" id="SSF82671">
    <property type="entry name" value="SEA domain"/>
    <property type="match status" value="1"/>
</dbReference>
<dbReference type="PROSITE" id="PS50024">
    <property type="entry name" value="SEA"/>
    <property type="match status" value="1"/>
</dbReference>
<dbReference type="InterPro" id="IPR028850">
    <property type="entry name" value="MUC16"/>
</dbReference>
<dbReference type="PANTHER" id="PTHR14672">
    <property type="entry name" value="MUCIN-16"/>
    <property type="match status" value="1"/>
</dbReference>
<accession>A0A8C0FVU9</accession>
<dbReference type="AlphaFoldDB" id="A0A8C0FVU9"/>
<dbReference type="InterPro" id="IPR000082">
    <property type="entry name" value="SEA_dom"/>
</dbReference>
<proteinExistence type="predicted"/>
<dbReference type="SMART" id="SM00200">
    <property type="entry name" value="SEA"/>
    <property type="match status" value="1"/>
</dbReference>
<dbReference type="InterPro" id="IPR036364">
    <property type="entry name" value="SEA_dom_sf"/>
</dbReference>
<protein>
    <recommendedName>
        <fullName evidence="1">SEA domain-containing protein</fullName>
    </recommendedName>
</protein>
<evidence type="ECO:0000313" key="3">
    <source>
        <dbReference type="Proteomes" id="UP000694404"/>
    </source>
</evidence>
<name>A0A8C0FVU9_CHEAB</name>
<organism evidence="2 3">
    <name type="scientific">Chelonoidis abingdonii</name>
    <name type="common">Abingdon island giant tortoise</name>
    <name type="synonym">Testudo abingdonii</name>
    <dbReference type="NCBI Taxonomy" id="106734"/>
    <lineage>
        <taxon>Eukaryota</taxon>
        <taxon>Metazoa</taxon>
        <taxon>Chordata</taxon>
        <taxon>Craniata</taxon>
        <taxon>Vertebrata</taxon>
        <taxon>Euteleostomi</taxon>
        <taxon>Archelosauria</taxon>
        <taxon>Testudinata</taxon>
        <taxon>Testudines</taxon>
        <taxon>Cryptodira</taxon>
        <taxon>Durocryptodira</taxon>
        <taxon>Testudinoidea</taxon>
        <taxon>Testudinidae</taxon>
        <taxon>Chelonoidis</taxon>
    </lineage>
</organism>
<reference evidence="2" key="1">
    <citation type="submission" date="2025-08" db="UniProtKB">
        <authorList>
            <consortium name="Ensembl"/>
        </authorList>
    </citation>
    <scope>IDENTIFICATION</scope>
</reference>
<sequence>PRIGSVVVDCNCYFKPAPNRSEETVLSTFQNGTRNASAQWLGGSYQLQGPVIKPVTQPPVSAEQETFRLNFTVTSLFYSSELKQPSSNLHRLNKQMIEKALDNIFRNSSIQKYFAGCSVESFRYVSSHGLHSTSRAFHREEVYEEFKRLTNGGTQLGDSYTLDKDSLLVNGEWQGRALESREVAVVEVLLEFLKLLPCCSPFLHKKGGLYDVQQSIYGVYFPHLDMRKMH</sequence>
<dbReference type="PANTHER" id="PTHR14672:SF1">
    <property type="entry name" value="MUCIN-16"/>
    <property type="match status" value="1"/>
</dbReference>
<keyword evidence="3" id="KW-1185">Reference proteome</keyword>
<dbReference type="Proteomes" id="UP000694404">
    <property type="component" value="Unplaced"/>
</dbReference>
<dbReference type="Ensembl" id="ENSCABT00000000022.1">
    <property type="protein sequence ID" value="ENSCABP00000000013.1"/>
    <property type="gene ID" value="ENSCABG00000000021.1"/>
</dbReference>
<dbReference type="Gene3D" id="3.30.70.960">
    <property type="entry name" value="SEA domain"/>
    <property type="match status" value="1"/>
</dbReference>
<dbReference type="Pfam" id="PF01390">
    <property type="entry name" value="SEA"/>
    <property type="match status" value="1"/>
</dbReference>
<dbReference type="OMA" id="ISSHWLG"/>
<evidence type="ECO:0000313" key="2">
    <source>
        <dbReference type="Ensembl" id="ENSCABP00000000013.1"/>
    </source>
</evidence>